<accession>A0A0R1QML4</accession>
<evidence type="ECO:0000256" key="8">
    <source>
        <dbReference type="ARBA" id="ARBA00023002"/>
    </source>
</evidence>
<dbReference type="Gene3D" id="1.10.1040.10">
    <property type="entry name" value="N-(1-d-carboxylethyl)-l-norvaline Dehydrogenase, domain 2"/>
    <property type="match status" value="1"/>
</dbReference>
<dbReference type="EC" id="1.1.1.169" evidence="4 11"/>
<dbReference type="GO" id="GO:0005737">
    <property type="term" value="C:cytoplasm"/>
    <property type="evidence" value="ECO:0007669"/>
    <property type="project" value="TreeGrafter"/>
</dbReference>
<dbReference type="Pfam" id="PF08546">
    <property type="entry name" value="ApbA_C"/>
    <property type="match status" value="1"/>
</dbReference>
<dbReference type="SUPFAM" id="SSF48179">
    <property type="entry name" value="6-phosphogluconate dehydrogenase C-terminal domain-like"/>
    <property type="match status" value="1"/>
</dbReference>
<proteinExistence type="inferred from homology"/>
<dbReference type="UniPathway" id="UPA00028">
    <property type="reaction ID" value="UER00004"/>
</dbReference>
<comment type="catalytic activity">
    <reaction evidence="10 11">
        <text>(R)-pantoate + NADP(+) = 2-dehydropantoate + NADPH + H(+)</text>
        <dbReference type="Rhea" id="RHEA:16233"/>
        <dbReference type="ChEBI" id="CHEBI:11561"/>
        <dbReference type="ChEBI" id="CHEBI:15378"/>
        <dbReference type="ChEBI" id="CHEBI:15980"/>
        <dbReference type="ChEBI" id="CHEBI:57783"/>
        <dbReference type="ChEBI" id="CHEBI:58349"/>
        <dbReference type="EC" id="1.1.1.169"/>
    </reaction>
</comment>
<dbReference type="InterPro" id="IPR050838">
    <property type="entry name" value="Ketopantoate_reductase"/>
</dbReference>
<dbReference type="AlphaFoldDB" id="A0A0R1QML4"/>
<keyword evidence="7 11" id="KW-0521">NADP</keyword>
<keyword evidence="8 11" id="KW-0560">Oxidoreductase</keyword>
<dbReference type="Gene3D" id="3.40.50.720">
    <property type="entry name" value="NAD(P)-binding Rossmann-like Domain"/>
    <property type="match status" value="1"/>
</dbReference>
<dbReference type="EMBL" id="AZEZ01000085">
    <property type="protein sequence ID" value="KRL43434.1"/>
    <property type="molecule type" value="Genomic_DNA"/>
</dbReference>
<sequence length="330" mass="37236">MKYTVLGAGAMGLRYGVLLQEAGFDVDFVEIWEPQIEKIREQNGVFVSRDHVGKHLVPINIYTPEEYAGEPDVWIVFTKQMQLADALKRTAHCFKDYQYVVSPMNGMGHIDKLNQYFDQSKVIGATAMIGTVLNGPGDVDFIGAKGAGSMHMANETEKPDETTHEIVEDFQKANLNPVLTTNLMGTLMAKVIFNSVVNTLCTMFQIQMGEFIQSPAAEKLSKQLINEAFDVCERAGITLLNTREEEWETVQYVSSVSNPLHFPSMYQDMSKGRNTEVDYINGYIYELGLKYHYEATTHDFLRNLVHLAEFSRDFDVEALEKSVLAVEMAK</sequence>
<dbReference type="GO" id="GO:0050661">
    <property type="term" value="F:NADP binding"/>
    <property type="evidence" value="ECO:0007669"/>
    <property type="project" value="TreeGrafter"/>
</dbReference>
<comment type="pathway">
    <text evidence="2 11">Cofactor biosynthesis; (R)-pantothenate biosynthesis; (R)-pantoate from 3-methyl-2-oxobutanoate: step 2/2.</text>
</comment>
<evidence type="ECO:0000256" key="4">
    <source>
        <dbReference type="ARBA" id="ARBA00013014"/>
    </source>
</evidence>
<evidence type="ECO:0000259" key="13">
    <source>
        <dbReference type="Pfam" id="PF08546"/>
    </source>
</evidence>
<evidence type="ECO:0000256" key="6">
    <source>
        <dbReference type="ARBA" id="ARBA00022655"/>
    </source>
</evidence>
<keyword evidence="6 11" id="KW-0566">Pantothenate biosynthesis</keyword>
<dbReference type="InterPro" id="IPR013332">
    <property type="entry name" value="KPR_N"/>
</dbReference>
<dbReference type="InterPro" id="IPR036291">
    <property type="entry name" value="NAD(P)-bd_dom_sf"/>
</dbReference>
<dbReference type="InterPro" id="IPR003710">
    <property type="entry name" value="ApbA"/>
</dbReference>
<evidence type="ECO:0000256" key="3">
    <source>
        <dbReference type="ARBA" id="ARBA00007870"/>
    </source>
</evidence>
<dbReference type="GO" id="GO:0008677">
    <property type="term" value="F:2-dehydropantoate 2-reductase activity"/>
    <property type="evidence" value="ECO:0007669"/>
    <property type="project" value="UniProtKB-EC"/>
</dbReference>
<dbReference type="InterPro" id="IPR013752">
    <property type="entry name" value="KPA_reductase"/>
</dbReference>
<dbReference type="NCBIfam" id="TIGR00745">
    <property type="entry name" value="apbA_panE"/>
    <property type="match status" value="1"/>
</dbReference>
<evidence type="ECO:0000259" key="12">
    <source>
        <dbReference type="Pfam" id="PF02558"/>
    </source>
</evidence>
<dbReference type="PATRIC" id="fig|1423770.3.peg.993"/>
<evidence type="ECO:0000256" key="11">
    <source>
        <dbReference type="RuleBase" id="RU362068"/>
    </source>
</evidence>
<dbReference type="RefSeq" id="WP_057888354.1">
    <property type="nucleotide sequence ID" value="NZ_AZEZ01000085.1"/>
</dbReference>
<gene>
    <name evidence="14" type="ORF">FD29_GL000963</name>
</gene>
<dbReference type="Proteomes" id="UP000050872">
    <property type="component" value="Unassembled WGS sequence"/>
</dbReference>
<feature type="domain" description="Ketopantoate reductase C-terminal" evidence="13">
    <location>
        <begin position="182"/>
        <end position="308"/>
    </location>
</feature>
<protein>
    <recommendedName>
        <fullName evidence="5 11">2-dehydropantoate 2-reductase</fullName>
        <ecNumber evidence="4 11">1.1.1.169</ecNumber>
    </recommendedName>
    <alternativeName>
        <fullName evidence="9 11">Ketopantoate reductase</fullName>
    </alternativeName>
</protein>
<evidence type="ECO:0000256" key="7">
    <source>
        <dbReference type="ARBA" id="ARBA00022857"/>
    </source>
</evidence>
<organism evidence="14 15">
    <name type="scientific">Companilactobacillus mindensis DSM 14500</name>
    <dbReference type="NCBI Taxonomy" id="1423770"/>
    <lineage>
        <taxon>Bacteria</taxon>
        <taxon>Bacillati</taxon>
        <taxon>Bacillota</taxon>
        <taxon>Bacilli</taxon>
        <taxon>Lactobacillales</taxon>
        <taxon>Lactobacillaceae</taxon>
        <taxon>Companilactobacillus</taxon>
    </lineage>
</organism>
<keyword evidence="15" id="KW-1185">Reference proteome</keyword>
<dbReference type="SUPFAM" id="SSF51735">
    <property type="entry name" value="NAD(P)-binding Rossmann-fold domains"/>
    <property type="match status" value="1"/>
</dbReference>
<evidence type="ECO:0000256" key="1">
    <source>
        <dbReference type="ARBA" id="ARBA00002919"/>
    </source>
</evidence>
<evidence type="ECO:0000313" key="14">
    <source>
        <dbReference type="EMBL" id="KRL43434.1"/>
    </source>
</evidence>
<dbReference type="Pfam" id="PF02558">
    <property type="entry name" value="ApbA"/>
    <property type="match status" value="1"/>
</dbReference>
<evidence type="ECO:0000256" key="5">
    <source>
        <dbReference type="ARBA" id="ARBA00019465"/>
    </source>
</evidence>
<comment type="caution">
    <text evidence="14">The sequence shown here is derived from an EMBL/GenBank/DDBJ whole genome shotgun (WGS) entry which is preliminary data.</text>
</comment>
<evidence type="ECO:0000256" key="9">
    <source>
        <dbReference type="ARBA" id="ARBA00032024"/>
    </source>
</evidence>
<dbReference type="OrthoDB" id="9800163at2"/>
<feature type="domain" description="Ketopantoate reductase N-terminal" evidence="12">
    <location>
        <begin position="4"/>
        <end position="143"/>
    </location>
</feature>
<dbReference type="GO" id="GO:0015940">
    <property type="term" value="P:pantothenate biosynthetic process"/>
    <property type="evidence" value="ECO:0007669"/>
    <property type="project" value="UniProtKB-UniPathway"/>
</dbReference>
<evidence type="ECO:0000256" key="10">
    <source>
        <dbReference type="ARBA" id="ARBA00048793"/>
    </source>
</evidence>
<dbReference type="PANTHER" id="PTHR43765:SF2">
    <property type="entry name" value="2-DEHYDROPANTOATE 2-REDUCTASE"/>
    <property type="match status" value="1"/>
</dbReference>
<comment type="similarity">
    <text evidence="3 11">Belongs to the ketopantoate reductase family.</text>
</comment>
<reference evidence="14 15" key="1">
    <citation type="journal article" date="2015" name="Genome Announc.">
        <title>Expanding the biotechnology potential of lactobacilli through comparative genomics of 213 strains and associated genera.</title>
        <authorList>
            <person name="Sun Z."/>
            <person name="Harris H.M."/>
            <person name="McCann A."/>
            <person name="Guo C."/>
            <person name="Argimon S."/>
            <person name="Zhang W."/>
            <person name="Yang X."/>
            <person name="Jeffery I.B."/>
            <person name="Cooney J.C."/>
            <person name="Kagawa T.F."/>
            <person name="Liu W."/>
            <person name="Song Y."/>
            <person name="Salvetti E."/>
            <person name="Wrobel A."/>
            <person name="Rasinkangas P."/>
            <person name="Parkhill J."/>
            <person name="Rea M.C."/>
            <person name="O'Sullivan O."/>
            <person name="Ritari J."/>
            <person name="Douillard F.P."/>
            <person name="Paul Ross R."/>
            <person name="Yang R."/>
            <person name="Briner A.E."/>
            <person name="Felis G.E."/>
            <person name="de Vos W.M."/>
            <person name="Barrangou R."/>
            <person name="Klaenhammer T.R."/>
            <person name="Caufield P.W."/>
            <person name="Cui Y."/>
            <person name="Zhang H."/>
            <person name="O'Toole P.W."/>
        </authorList>
    </citation>
    <scope>NUCLEOTIDE SEQUENCE [LARGE SCALE GENOMIC DNA]</scope>
    <source>
        <strain evidence="14 15">DSM 14500</strain>
    </source>
</reference>
<name>A0A0R1QML4_9LACO</name>
<comment type="function">
    <text evidence="1 11">Catalyzes the NADPH-dependent reduction of ketopantoate into pantoic acid.</text>
</comment>
<dbReference type="InterPro" id="IPR013328">
    <property type="entry name" value="6PGD_dom2"/>
</dbReference>
<evidence type="ECO:0000313" key="15">
    <source>
        <dbReference type="Proteomes" id="UP000050872"/>
    </source>
</evidence>
<evidence type="ECO:0000256" key="2">
    <source>
        <dbReference type="ARBA" id="ARBA00004994"/>
    </source>
</evidence>
<dbReference type="InterPro" id="IPR008927">
    <property type="entry name" value="6-PGluconate_DH-like_C_sf"/>
</dbReference>
<dbReference type="PANTHER" id="PTHR43765">
    <property type="entry name" value="2-DEHYDROPANTOATE 2-REDUCTASE-RELATED"/>
    <property type="match status" value="1"/>
</dbReference>